<dbReference type="GO" id="GO:0006518">
    <property type="term" value="P:peptide metabolic process"/>
    <property type="evidence" value="ECO:0007669"/>
    <property type="project" value="TreeGrafter"/>
</dbReference>
<dbReference type="GO" id="GO:0046872">
    <property type="term" value="F:metal ion binding"/>
    <property type="evidence" value="ECO:0007669"/>
    <property type="project" value="UniProtKB-UniRule"/>
</dbReference>
<dbReference type="EMBL" id="JASCXX010000014">
    <property type="protein sequence ID" value="MDI6449852.1"/>
    <property type="molecule type" value="Genomic_DNA"/>
</dbReference>
<evidence type="ECO:0000256" key="2">
    <source>
        <dbReference type="ARBA" id="ARBA00022723"/>
    </source>
</evidence>
<dbReference type="InterPro" id="IPR001567">
    <property type="entry name" value="Pept_M3A_M3B_dom"/>
</dbReference>
<protein>
    <submittedName>
        <fullName evidence="11">M2 family metallopeptidase</fullName>
    </submittedName>
</protein>
<comment type="caution">
    <text evidence="11">The sequence shown here is derived from an EMBL/GenBank/DDBJ whole genome shotgun (WGS) entry which is preliminary data.</text>
</comment>
<dbReference type="GO" id="GO:0004222">
    <property type="term" value="F:metalloendopeptidase activity"/>
    <property type="evidence" value="ECO:0007669"/>
    <property type="project" value="InterPro"/>
</dbReference>
<dbReference type="PROSITE" id="PS51257">
    <property type="entry name" value="PROKAR_LIPOPROTEIN"/>
    <property type="match status" value="1"/>
</dbReference>
<gene>
    <name evidence="11" type="ORF">QJ522_12410</name>
</gene>
<feature type="domain" description="Peptidase M3A/M3B catalytic" evidence="10">
    <location>
        <begin position="307"/>
        <end position="556"/>
    </location>
</feature>
<dbReference type="InterPro" id="IPR045090">
    <property type="entry name" value="Pept_M3A_M3B"/>
</dbReference>
<name>A0AAW6TWP8_9BACT</name>
<evidence type="ECO:0000256" key="1">
    <source>
        <dbReference type="ARBA" id="ARBA00022670"/>
    </source>
</evidence>
<evidence type="ECO:0000313" key="12">
    <source>
        <dbReference type="Proteomes" id="UP001431776"/>
    </source>
</evidence>
<comment type="cofactor">
    <cofactor evidence="9">
        <name>Zn(2+)</name>
        <dbReference type="ChEBI" id="CHEBI:29105"/>
    </cofactor>
    <text evidence="9">Binds 1 zinc ion.</text>
</comment>
<keyword evidence="5 9" id="KW-0862">Zinc</keyword>
<dbReference type="GO" id="GO:0006508">
    <property type="term" value="P:proteolysis"/>
    <property type="evidence" value="ECO:0007669"/>
    <property type="project" value="UniProtKB-KW"/>
</dbReference>
<dbReference type="PANTHER" id="PTHR11804:SF84">
    <property type="entry name" value="SACCHAROLYSIN"/>
    <property type="match status" value="1"/>
</dbReference>
<dbReference type="Proteomes" id="UP001431776">
    <property type="component" value="Unassembled WGS sequence"/>
</dbReference>
<keyword evidence="3" id="KW-0732">Signal</keyword>
<dbReference type="AlphaFoldDB" id="A0AAW6TWP8"/>
<keyword evidence="8" id="KW-0325">Glycoprotein</keyword>
<evidence type="ECO:0000256" key="4">
    <source>
        <dbReference type="ARBA" id="ARBA00022801"/>
    </source>
</evidence>
<organism evidence="11 12">
    <name type="scientific">Anaerobaca lacustris</name>
    <dbReference type="NCBI Taxonomy" id="3044600"/>
    <lineage>
        <taxon>Bacteria</taxon>
        <taxon>Pseudomonadati</taxon>
        <taxon>Planctomycetota</taxon>
        <taxon>Phycisphaerae</taxon>
        <taxon>Sedimentisphaerales</taxon>
        <taxon>Anaerobacaceae</taxon>
        <taxon>Anaerobaca</taxon>
    </lineage>
</organism>
<evidence type="ECO:0000256" key="3">
    <source>
        <dbReference type="ARBA" id="ARBA00022729"/>
    </source>
</evidence>
<dbReference type="Gene3D" id="1.10.1370.30">
    <property type="match status" value="1"/>
</dbReference>
<proteinExistence type="inferred from homology"/>
<dbReference type="PANTHER" id="PTHR11804">
    <property type="entry name" value="PROTEASE M3 THIMET OLIGOPEPTIDASE-RELATED"/>
    <property type="match status" value="1"/>
</dbReference>
<dbReference type="Pfam" id="PF01432">
    <property type="entry name" value="Peptidase_M3"/>
    <property type="match status" value="1"/>
</dbReference>
<dbReference type="InterPro" id="IPR001548">
    <property type="entry name" value="Peptidase_M2"/>
</dbReference>
<evidence type="ECO:0000256" key="9">
    <source>
        <dbReference type="RuleBase" id="RU003435"/>
    </source>
</evidence>
<keyword evidence="4 9" id="KW-0378">Hydrolase</keyword>
<comment type="similarity">
    <text evidence="9">Belongs to the peptidase M3 family.</text>
</comment>
<sequence length="559" mass="64666">MRTIVVWSAPLLVSMLGLGCASGDRKDGPAGFIEARTATIAPLATQANLTYWDATTTGNPQAWDRYEALQLAIRRVYSSREDFARIKAFKESGTIDDPRVVRQIDKLYYAYLQNQIEPELLAQIVTLDTQIQKTYNSYRGRIDGQDVTMSDIYTLMTTEANTPKREAAWRASRQVGNAITTDLLRLVKLRNEAARQLGFDNYHTMAIVTGEQDVAELDRIFEELDALTREPFAELKKELDAILAEGYGIAPETLMPWHYHDPFFQRTPLVYDLDLDQYYKGRDIEDLARRYFAGVDLPVDDILARSDLYDREGKYPHAYGFDADREGDTRVLCNLQDTERWMETLLHELGHALYSKYHDRREPWLLREPAHSFTTEAVAMLFGRLSRNATWMQQMLGLSDEETAGVKAVSDRYLRFQQILFARWAMVMVHFEKALYADPDGDLNDLWWDLVERYQFVQRPPEPADAGWASKLHFTTAPCYYHNYMLGELLASQWHHHIVRQILKLDSDEGLSYVGERRVGRYLRDNVLGPGARYRWDEMIVRSTGEPLTPTYFVEQFIN</sequence>
<keyword evidence="1 9" id="KW-0645">Protease</keyword>
<dbReference type="GO" id="GO:0008241">
    <property type="term" value="F:peptidyl-dipeptidase activity"/>
    <property type="evidence" value="ECO:0007669"/>
    <property type="project" value="InterPro"/>
</dbReference>
<reference evidence="11" key="1">
    <citation type="submission" date="2023-05" db="EMBL/GenBank/DDBJ databases">
        <title>Anaerotaeda fermentans gen. nov., sp. nov., a novel anaerobic planctomycete of the new family within the order Sedimentisphaerales isolated from Taman Peninsula, Russia.</title>
        <authorList>
            <person name="Khomyakova M.A."/>
            <person name="Merkel A.Y."/>
            <person name="Slobodkin A.I."/>
        </authorList>
    </citation>
    <scope>NUCLEOTIDE SEQUENCE</scope>
    <source>
        <strain evidence="11">M17dextr</strain>
    </source>
</reference>
<keyword evidence="2 9" id="KW-0479">Metal-binding</keyword>
<dbReference type="RefSeq" id="WP_349245262.1">
    <property type="nucleotide sequence ID" value="NZ_JASCXX010000014.1"/>
</dbReference>
<dbReference type="GO" id="GO:0016020">
    <property type="term" value="C:membrane"/>
    <property type="evidence" value="ECO:0007669"/>
    <property type="project" value="InterPro"/>
</dbReference>
<evidence type="ECO:0000256" key="5">
    <source>
        <dbReference type="ARBA" id="ARBA00022833"/>
    </source>
</evidence>
<evidence type="ECO:0000256" key="7">
    <source>
        <dbReference type="ARBA" id="ARBA00023157"/>
    </source>
</evidence>
<keyword evidence="12" id="KW-1185">Reference proteome</keyword>
<dbReference type="Pfam" id="PF01401">
    <property type="entry name" value="Peptidase_M2"/>
    <property type="match status" value="1"/>
</dbReference>
<keyword evidence="7" id="KW-1015">Disulfide bond</keyword>
<evidence type="ECO:0000313" key="11">
    <source>
        <dbReference type="EMBL" id="MDI6449852.1"/>
    </source>
</evidence>
<evidence type="ECO:0000256" key="6">
    <source>
        <dbReference type="ARBA" id="ARBA00023049"/>
    </source>
</evidence>
<dbReference type="SUPFAM" id="SSF55486">
    <property type="entry name" value="Metalloproteases ('zincins'), catalytic domain"/>
    <property type="match status" value="1"/>
</dbReference>
<accession>A0AAW6TWP8</accession>
<evidence type="ECO:0000259" key="10">
    <source>
        <dbReference type="Pfam" id="PF01432"/>
    </source>
</evidence>
<evidence type="ECO:0000256" key="8">
    <source>
        <dbReference type="ARBA" id="ARBA00023180"/>
    </source>
</evidence>
<keyword evidence="6 9" id="KW-0482">Metalloprotease</keyword>